<dbReference type="Proteomes" id="UP000440004">
    <property type="component" value="Unassembled WGS sequence"/>
</dbReference>
<name>A0A6A7K944_9FIRM</name>
<evidence type="ECO:0000313" key="3">
    <source>
        <dbReference type="Proteomes" id="UP000440004"/>
    </source>
</evidence>
<feature type="transmembrane region" description="Helical" evidence="1">
    <location>
        <begin position="502"/>
        <end position="520"/>
    </location>
</feature>
<feature type="transmembrane region" description="Helical" evidence="1">
    <location>
        <begin position="426"/>
        <end position="449"/>
    </location>
</feature>
<dbReference type="EMBL" id="WHNX01000012">
    <property type="protein sequence ID" value="MPW25944.1"/>
    <property type="molecule type" value="Genomic_DNA"/>
</dbReference>
<feature type="transmembrane region" description="Helical" evidence="1">
    <location>
        <begin position="469"/>
        <end position="490"/>
    </location>
</feature>
<dbReference type="AlphaFoldDB" id="A0A6A7K944"/>
<accession>A0A6A7K944</accession>
<comment type="caution">
    <text evidence="2">The sequence shown here is derived from an EMBL/GenBank/DDBJ whole genome shotgun (WGS) entry which is preliminary data.</text>
</comment>
<evidence type="ECO:0000256" key="1">
    <source>
        <dbReference type="SAM" id="Phobius"/>
    </source>
</evidence>
<feature type="transmembrane region" description="Helical" evidence="1">
    <location>
        <begin position="667"/>
        <end position="694"/>
    </location>
</feature>
<keyword evidence="3" id="KW-1185">Reference proteome</keyword>
<reference evidence="2 3" key="1">
    <citation type="submission" date="2019-10" db="EMBL/GenBank/DDBJ databases">
        <title>Alkalibaculum tamaniensis sp.nov., a new alkaliphilic acetogen, isolated on methoxylated aromatics from a mud volcano.</title>
        <authorList>
            <person name="Khomyakova M.A."/>
            <person name="Merkel A.Y."/>
            <person name="Bonch-Osmolovskaya E.A."/>
            <person name="Slobodkin A.I."/>
        </authorList>
    </citation>
    <scope>NUCLEOTIDE SEQUENCE [LARGE SCALE GENOMIC DNA]</scope>
    <source>
        <strain evidence="2 3">M08DMB</strain>
    </source>
</reference>
<gene>
    <name evidence="2" type="ORF">GC105_09090</name>
</gene>
<feature type="transmembrane region" description="Helical" evidence="1">
    <location>
        <begin position="639"/>
        <end position="661"/>
    </location>
</feature>
<protein>
    <recommendedName>
        <fullName evidence="4">Phage tail tape measure protein</fullName>
    </recommendedName>
</protein>
<organism evidence="2 3">
    <name type="scientific">Alkalibaculum sporogenes</name>
    <dbReference type="NCBI Taxonomy" id="2655001"/>
    <lineage>
        <taxon>Bacteria</taxon>
        <taxon>Bacillati</taxon>
        <taxon>Bacillota</taxon>
        <taxon>Clostridia</taxon>
        <taxon>Eubacteriales</taxon>
        <taxon>Eubacteriaceae</taxon>
        <taxon>Alkalibaculum</taxon>
    </lineage>
</organism>
<keyword evidence="1" id="KW-1133">Transmembrane helix</keyword>
<proteinExistence type="predicted"/>
<keyword evidence="1" id="KW-0472">Membrane</keyword>
<sequence>MSIENLKVVFDADTRGFNKGLKSVQSGITGMKSSISGLVKAGLGLAGLTVGLAGAVKLMDSYRGLRNSVQRTNELFQESNKYINYFADNTARAFGMAETTAYEYAMTYGNLFKGITRDTDENAKVTIATLKASAVIASKTGRTMEDVNDRIRSGILGNTEAIESLGIYANVAMIRTTDAFKQIAGSKSWDQLTYQEQQQIRVLAILEQATNQYGDSVSQIAGWSLPRLGQAFKDLVAYAGMFVTAGLQPVINALGSLVTWATAGLKALANLFGLKIEGTLASSTGAAAAAQNNLAGGANDSAKALGKQAKAAKKAAAAMRGIAGFDELNILPSSPVSSDSGSGGSGGSGGGGGISPGSFDSIAMPEYEAPKIDTSNLEASFNKLKGLFDFTNLTESWENLKKALQPISAKIGDGLRWLFENVLVPFAVWVINDSLPAFLNVLAGVFKILNPILDAVKPQFLWLWNNFLLPIASWTGGVIVGILNVLADALSRIGDWMSNNQGIVQAMTATVAGFFAAWKITQLLSFIGESGGVIAALSRITAALFTETSAKIASKKETILLTAMYAKDFVVSLAKSTAELAKNTAGWIAEKAAKVASKAVGAAKWIGEGVVALAKSTLALGKSVIAWGAQKSAMIASKVAQLAMTAATVAWNAICVIATTVTSALGAAIAFLTSPIGIAIIAIVAIIAIGVSLYKNWDTVKSKAVSIWNNIKNAITNPINSARNAVKTAIDKIKGFMNFKWSLPKLKMPSISISGKFSLAPPSVPSFGLKWNAKGALFTKPTIGGISGNTLQGFGEAGPEAAIPLTDKVLGIIGRSIASTMDVESSGVSNMILKMDNLLSKMQSISAANNGDTYVQIGNDQLDAYIYKSSDRRNTRSNGR</sequence>
<evidence type="ECO:0000313" key="2">
    <source>
        <dbReference type="EMBL" id="MPW25944.1"/>
    </source>
</evidence>
<keyword evidence="1" id="KW-0812">Transmembrane</keyword>
<dbReference type="RefSeq" id="WP_152803922.1">
    <property type="nucleotide sequence ID" value="NZ_WHNX01000012.1"/>
</dbReference>
<evidence type="ECO:0008006" key="4">
    <source>
        <dbReference type="Google" id="ProtNLM"/>
    </source>
</evidence>